<dbReference type="InterPro" id="IPR001680">
    <property type="entry name" value="WD40_rpt"/>
</dbReference>
<feature type="repeat" description="WD" evidence="6">
    <location>
        <begin position="200"/>
        <end position="233"/>
    </location>
</feature>
<dbReference type="PANTHER" id="PTHR19861:SF0">
    <property type="entry name" value="WD REPEAT-CONTAINING PROTEIN 82"/>
    <property type="match status" value="1"/>
</dbReference>
<dbReference type="Pfam" id="PF00400">
    <property type="entry name" value="WD40"/>
    <property type="match status" value="2"/>
</dbReference>
<dbReference type="PROSITE" id="PS50294">
    <property type="entry name" value="WD_REPEATS_REGION"/>
    <property type="match status" value="1"/>
</dbReference>
<gene>
    <name evidence="7" type="ORF">P175DRAFT_0529074</name>
</gene>
<dbReference type="EMBL" id="MSFN02000001">
    <property type="protein sequence ID" value="PTU25518.1"/>
    <property type="molecule type" value="Genomic_DNA"/>
</dbReference>
<evidence type="ECO:0000256" key="1">
    <source>
        <dbReference type="ARBA" id="ARBA00004123"/>
    </source>
</evidence>
<protein>
    <submittedName>
        <fullName evidence="7">Uncharacterized protein</fullName>
    </submittedName>
</protein>
<dbReference type="GeneID" id="63816539"/>
<comment type="caution">
    <text evidence="7">The sequence shown here is derived from an EMBL/GenBank/DDBJ whole genome shotgun (WGS) entry which is preliminary data.</text>
</comment>
<accession>A0A2T5MAE2</accession>
<dbReference type="PANTHER" id="PTHR19861">
    <property type="entry name" value="WD40 REPEAT PROTEIN SWD2"/>
    <property type="match status" value="1"/>
</dbReference>
<evidence type="ECO:0000313" key="8">
    <source>
        <dbReference type="Proteomes" id="UP000244073"/>
    </source>
</evidence>
<dbReference type="SMART" id="SM00320">
    <property type="entry name" value="WD40"/>
    <property type="match status" value="4"/>
</dbReference>
<keyword evidence="4" id="KW-0677">Repeat</keyword>
<dbReference type="GO" id="GO:0016070">
    <property type="term" value="P:RNA metabolic process"/>
    <property type="evidence" value="ECO:0007669"/>
    <property type="project" value="UniProtKB-ARBA"/>
</dbReference>
<evidence type="ECO:0000313" key="7">
    <source>
        <dbReference type="EMBL" id="PTU25518.1"/>
    </source>
</evidence>
<dbReference type="FunFam" id="2.130.10.10:FF:001242">
    <property type="entry name" value="WD repeat protein"/>
    <property type="match status" value="1"/>
</dbReference>
<keyword evidence="3 6" id="KW-0853">WD repeat</keyword>
<comment type="subcellular location">
    <subcellularLocation>
        <location evidence="1">Nucleus</location>
    </subcellularLocation>
</comment>
<evidence type="ECO:0000256" key="5">
    <source>
        <dbReference type="ARBA" id="ARBA00023242"/>
    </source>
</evidence>
<dbReference type="InterPro" id="IPR037867">
    <property type="entry name" value="Swd2/WDR82"/>
</dbReference>
<dbReference type="SUPFAM" id="SSF50978">
    <property type="entry name" value="WD40 repeat-like"/>
    <property type="match status" value="1"/>
</dbReference>
<name>A0A2T5MAE2_9EURO</name>
<dbReference type="RefSeq" id="XP_040756910.1">
    <property type="nucleotide sequence ID" value="XM_040899657.1"/>
</dbReference>
<dbReference type="Proteomes" id="UP000244073">
    <property type="component" value="Unassembled WGS sequence"/>
</dbReference>
<feature type="repeat" description="WD" evidence="6">
    <location>
        <begin position="114"/>
        <end position="155"/>
    </location>
</feature>
<keyword evidence="5" id="KW-0539">Nucleus</keyword>
<dbReference type="InterPro" id="IPR036322">
    <property type="entry name" value="WD40_repeat_dom_sf"/>
</dbReference>
<evidence type="ECO:0000256" key="2">
    <source>
        <dbReference type="ARBA" id="ARBA00005616"/>
    </source>
</evidence>
<proteinExistence type="inferred from homology"/>
<sequence>MRKADPVRPRLRPSVPQAHFTNAYLSACSRRIGRMLFRRSRLSASVFGLATSDSPLENSFLRVRLLIMAEGEQVSTPQPTSQQQQQQQQNLLQAQKVSDIIRSYRPTKVFRPQKQDSSNYITSLDFDDQGEYLVASGDDEIIQIFDVKEGKATKSVPSKKYGAHLARFTHHSRQVLHASTKVDDSLRLLDLHSEGYVRYFSGHTDKVTCLALSPGSDSFISCSKDDTVALWDLGSRHAQGKLKLATPYLVAFDPSASVIAIASQSTSSVLLYDFRNYDKSPFSTFDLGPYEERYTPSTRGRAWTRLEFSNDGKYLLVGTDYHGHFILDAFEGSLKAFLVGKNGSPGRAAPVSTTGKPLSQGDACFTPDGRYVLGGSGDHQDLLVWDLQQAPDANNILQPLTRLPHRGRTALIEYNPRYNMIASADKDIVFWLPEDSSKVSEK</sequence>
<evidence type="ECO:0000256" key="3">
    <source>
        <dbReference type="ARBA" id="ARBA00022574"/>
    </source>
</evidence>
<comment type="similarity">
    <text evidence="2">Belongs to the WD repeat SWD2 family.</text>
</comment>
<dbReference type="GO" id="GO:0048188">
    <property type="term" value="C:Set1C/COMPASS complex"/>
    <property type="evidence" value="ECO:0007669"/>
    <property type="project" value="TreeGrafter"/>
</dbReference>
<reference evidence="7 8" key="1">
    <citation type="journal article" date="2018" name="Proc. Natl. Acad. Sci. U.S.A.">
        <title>Linking secondary metabolites to gene clusters through genome sequencing of six diverse Aspergillus species.</title>
        <authorList>
            <person name="Kaerboelling I."/>
            <person name="Vesth T.C."/>
            <person name="Frisvad J.C."/>
            <person name="Nybo J.L."/>
            <person name="Theobald S."/>
            <person name="Kuo A."/>
            <person name="Bowyer P."/>
            <person name="Matsuda Y."/>
            <person name="Mondo S."/>
            <person name="Lyhne E.K."/>
            <person name="Kogle M.E."/>
            <person name="Clum A."/>
            <person name="Lipzen A."/>
            <person name="Salamov A."/>
            <person name="Ngan C.Y."/>
            <person name="Daum C."/>
            <person name="Chiniquy J."/>
            <person name="Barry K."/>
            <person name="LaButti K."/>
            <person name="Haridas S."/>
            <person name="Simmons B.A."/>
            <person name="Magnuson J.K."/>
            <person name="Mortensen U.H."/>
            <person name="Larsen T.O."/>
            <person name="Grigoriev I.V."/>
            <person name="Baker S.E."/>
            <person name="Andersen M.R."/>
        </authorList>
    </citation>
    <scope>NUCLEOTIDE SEQUENCE [LARGE SCALE GENOMIC DNA]</scope>
    <source>
        <strain evidence="7 8">IBT 24754</strain>
    </source>
</reference>
<organism evidence="7 8">
    <name type="scientific">Aspergillus ochraceoroseus IBT 24754</name>
    <dbReference type="NCBI Taxonomy" id="1392256"/>
    <lineage>
        <taxon>Eukaryota</taxon>
        <taxon>Fungi</taxon>
        <taxon>Dikarya</taxon>
        <taxon>Ascomycota</taxon>
        <taxon>Pezizomycotina</taxon>
        <taxon>Eurotiomycetes</taxon>
        <taxon>Eurotiomycetidae</taxon>
        <taxon>Eurotiales</taxon>
        <taxon>Aspergillaceae</taxon>
        <taxon>Aspergillus</taxon>
        <taxon>Aspergillus subgen. Nidulantes</taxon>
    </lineage>
</organism>
<evidence type="ECO:0000256" key="6">
    <source>
        <dbReference type="PROSITE-ProRule" id="PRU00221"/>
    </source>
</evidence>
<dbReference type="PROSITE" id="PS50082">
    <property type="entry name" value="WD_REPEATS_2"/>
    <property type="match status" value="2"/>
</dbReference>
<evidence type="ECO:0000256" key="4">
    <source>
        <dbReference type="ARBA" id="ARBA00022737"/>
    </source>
</evidence>
<dbReference type="Gene3D" id="2.130.10.10">
    <property type="entry name" value="YVTN repeat-like/Quinoprotein amine dehydrogenase"/>
    <property type="match status" value="2"/>
</dbReference>
<dbReference type="OrthoDB" id="27537at2759"/>
<dbReference type="AlphaFoldDB" id="A0A2T5MAE2"/>
<dbReference type="InterPro" id="IPR015943">
    <property type="entry name" value="WD40/YVTN_repeat-like_dom_sf"/>
</dbReference>
<dbReference type="GO" id="GO:0003682">
    <property type="term" value="F:chromatin binding"/>
    <property type="evidence" value="ECO:0007669"/>
    <property type="project" value="TreeGrafter"/>
</dbReference>
<dbReference type="VEuPathDB" id="FungiDB:P175DRAFT_0529074"/>